<dbReference type="InterPro" id="IPR035994">
    <property type="entry name" value="Nucleoside_phosphorylase_sf"/>
</dbReference>
<dbReference type="EC" id="2.4.2.1" evidence="5"/>
<dbReference type="EMBL" id="WEZT01000003">
    <property type="protein sequence ID" value="MYV04585.1"/>
    <property type="molecule type" value="Genomic_DNA"/>
</dbReference>
<feature type="site" description="Important for catalytic activity" evidence="5">
    <location>
        <position position="217"/>
    </location>
</feature>
<evidence type="ECO:0000256" key="5">
    <source>
        <dbReference type="HAMAP-Rule" id="MF_01627"/>
    </source>
</evidence>
<dbReference type="InterPro" id="IPR004402">
    <property type="entry name" value="DeoD-type"/>
</dbReference>
<feature type="binding site" description="in other chain" evidence="5">
    <location>
        <begin position="179"/>
        <end position="181"/>
    </location>
    <ligand>
        <name>a purine D-ribonucleoside</name>
        <dbReference type="ChEBI" id="CHEBI:142355"/>
        <note>ligand shared between dimeric partners</note>
    </ligand>
</feature>
<gene>
    <name evidence="5 7" type="primary">deoD</name>
    <name evidence="7" type="ORF">GB992_01495</name>
</gene>
<comment type="catalytic activity">
    <reaction evidence="5">
        <text>a purine D-ribonucleoside + phosphate = a purine nucleobase + alpha-D-ribose 1-phosphate</text>
        <dbReference type="Rhea" id="RHEA:19805"/>
        <dbReference type="ChEBI" id="CHEBI:26386"/>
        <dbReference type="ChEBI" id="CHEBI:43474"/>
        <dbReference type="ChEBI" id="CHEBI:57720"/>
        <dbReference type="ChEBI" id="CHEBI:142355"/>
        <dbReference type="EC" id="2.4.2.1"/>
    </reaction>
</comment>
<evidence type="ECO:0000259" key="6">
    <source>
        <dbReference type="Pfam" id="PF01048"/>
    </source>
</evidence>
<feature type="binding site" description="in other chain" evidence="5">
    <location>
        <position position="24"/>
    </location>
    <ligand>
        <name>phosphate</name>
        <dbReference type="ChEBI" id="CHEBI:43474"/>
        <note>ligand shared between dimeric partners</note>
    </ligand>
</feature>
<dbReference type="NCBIfam" id="TIGR00107">
    <property type="entry name" value="deoD"/>
    <property type="match status" value="1"/>
</dbReference>
<evidence type="ECO:0000256" key="4">
    <source>
        <dbReference type="ARBA" id="ARBA00048447"/>
    </source>
</evidence>
<dbReference type="CDD" id="cd09006">
    <property type="entry name" value="PNP_EcPNPI-like"/>
    <property type="match status" value="1"/>
</dbReference>
<feature type="binding site" evidence="5">
    <location>
        <position position="43"/>
    </location>
    <ligand>
        <name>phosphate</name>
        <dbReference type="ChEBI" id="CHEBI:43474"/>
        <note>ligand shared between dimeric partners</note>
    </ligand>
</feature>
<proteinExistence type="inferred from homology"/>
<dbReference type="InterPro" id="IPR018016">
    <property type="entry name" value="Nucleoside_phosphorylase_CS"/>
</dbReference>
<dbReference type="PANTHER" id="PTHR43691">
    <property type="entry name" value="URIDINE PHOSPHORYLASE"/>
    <property type="match status" value="1"/>
</dbReference>
<evidence type="ECO:0000313" key="8">
    <source>
        <dbReference type="Proteomes" id="UP000480570"/>
    </source>
</evidence>
<dbReference type="RefSeq" id="WP_161000932.1">
    <property type="nucleotide sequence ID" value="NZ_CP185253.1"/>
</dbReference>
<feature type="domain" description="Nucleoside phosphorylase" evidence="6">
    <location>
        <begin position="16"/>
        <end position="222"/>
    </location>
</feature>
<dbReference type="PANTHER" id="PTHR43691:SF11">
    <property type="entry name" value="FI09636P-RELATED"/>
    <property type="match status" value="1"/>
</dbReference>
<feature type="binding site" description="in other chain" evidence="5">
    <location>
        <begin position="203"/>
        <end position="204"/>
    </location>
    <ligand>
        <name>a purine D-ribonucleoside</name>
        <dbReference type="ChEBI" id="CHEBI:142355"/>
        <note>ligand shared between dimeric partners</note>
    </ligand>
</feature>
<accession>A0A7C9MJ48</accession>
<comment type="catalytic activity">
    <reaction evidence="5">
        <text>a purine 2'-deoxy-D-ribonucleoside + phosphate = a purine nucleobase + 2-deoxy-alpha-D-ribose 1-phosphate</text>
        <dbReference type="Rhea" id="RHEA:36431"/>
        <dbReference type="ChEBI" id="CHEBI:26386"/>
        <dbReference type="ChEBI" id="CHEBI:43474"/>
        <dbReference type="ChEBI" id="CHEBI:57259"/>
        <dbReference type="ChEBI" id="CHEBI:142361"/>
        <dbReference type="EC" id="2.4.2.1"/>
    </reaction>
</comment>
<dbReference type="Pfam" id="PF01048">
    <property type="entry name" value="PNP_UDP_1"/>
    <property type="match status" value="1"/>
</dbReference>
<dbReference type="PROSITE" id="PS01232">
    <property type="entry name" value="PNP_UDP_1"/>
    <property type="match status" value="1"/>
</dbReference>
<dbReference type="NCBIfam" id="NF004489">
    <property type="entry name" value="PRK05819.1"/>
    <property type="match status" value="1"/>
</dbReference>
<reference evidence="7 8" key="1">
    <citation type="journal article" date="2019" name="Appl. Environ. Microbiol.">
        <title>Genetic determinants of hydroxycinnamic acid metabolism in heterofermentative lactobacilli.</title>
        <authorList>
            <person name="Gaur G."/>
            <person name="Oh J.H."/>
            <person name="Filannino P."/>
            <person name="Gobbetti M."/>
            <person name="van Pijkeren J.P."/>
            <person name="Ganzle M.G."/>
        </authorList>
    </citation>
    <scope>NUCLEOTIDE SEQUENCE [LARGE SCALE GENOMIC DNA]</scope>
    <source>
        <strain evidence="7 8">FUA3583</strain>
    </source>
</reference>
<feature type="active site" description="Proton donor" evidence="5">
    <location>
        <position position="204"/>
    </location>
</feature>
<comment type="catalytic activity">
    <reaction evidence="4">
        <text>uridine + phosphate = alpha-D-ribose 1-phosphate + uracil</text>
        <dbReference type="Rhea" id="RHEA:24388"/>
        <dbReference type="ChEBI" id="CHEBI:16704"/>
        <dbReference type="ChEBI" id="CHEBI:17568"/>
        <dbReference type="ChEBI" id="CHEBI:43474"/>
        <dbReference type="ChEBI" id="CHEBI:57720"/>
        <dbReference type="EC" id="2.4.2.3"/>
    </reaction>
</comment>
<dbReference type="SUPFAM" id="SSF53167">
    <property type="entry name" value="Purine and uridine phosphorylases"/>
    <property type="match status" value="1"/>
</dbReference>
<organism evidence="7 8">
    <name type="scientific">Furfurilactobacillus rossiae</name>
    <dbReference type="NCBI Taxonomy" id="231049"/>
    <lineage>
        <taxon>Bacteria</taxon>
        <taxon>Bacillati</taxon>
        <taxon>Bacillota</taxon>
        <taxon>Bacilli</taxon>
        <taxon>Lactobacillales</taxon>
        <taxon>Lactobacillaceae</taxon>
        <taxon>Furfurilactobacillus</taxon>
    </lineage>
</organism>
<dbReference type="AlphaFoldDB" id="A0A7C9MJ48"/>
<comment type="function">
    <text evidence="5">Catalyzes the reversible phosphorolytic breakdown of the N-glycosidic bond in the beta-(deoxy)ribonucleoside molecules, with the formation of the corresponding free purine bases and pentose-1-phosphate.</text>
</comment>
<evidence type="ECO:0000256" key="1">
    <source>
        <dbReference type="ARBA" id="ARBA00010456"/>
    </source>
</evidence>
<dbReference type="GO" id="GO:0004850">
    <property type="term" value="F:uridine phosphorylase activity"/>
    <property type="evidence" value="ECO:0007669"/>
    <property type="project" value="UniProtKB-EC"/>
</dbReference>
<dbReference type="GO" id="GO:0005829">
    <property type="term" value="C:cytosol"/>
    <property type="evidence" value="ECO:0007669"/>
    <property type="project" value="TreeGrafter"/>
</dbReference>
<dbReference type="GO" id="GO:0006152">
    <property type="term" value="P:purine nucleoside catabolic process"/>
    <property type="evidence" value="ECO:0007669"/>
    <property type="project" value="TreeGrafter"/>
</dbReference>
<dbReference type="Proteomes" id="UP000480570">
    <property type="component" value="Unassembled WGS sequence"/>
</dbReference>
<name>A0A7C9MJ48_9LACO</name>
<feature type="binding site" description="in other chain" evidence="5">
    <location>
        <begin position="87"/>
        <end position="90"/>
    </location>
    <ligand>
        <name>phosphate</name>
        <dbReference type="ChEBI" id="CHEBI:43474"/>
        <note>ligand shared between dimeric partners</note>
    </ligand>
</feature>
<keyword evidence="2 5" id="KW-0328">Glycosyltransferase</keyword>
<keyword evidence="3 5" id="KW-0808">Transferase</keyword>
<evidence type="ECO:0000256" key="3">
    <source>
        <dbReference type="ARBA" id="ARBA00022679"/>
    </source>
</evidence>
<comment type="similarity">
    <text evidence="1 5">Belongs to the PNP/UDP phosphorylase family.</text>
</comment>
<evidence type="ECO:0000256" key="2">
    <source>
        <dbReference type="ARBA" id="ARBA00022676"/>
    </source>
</evidence>
<dbReference type="HAMAP" id="MF_01627">
    <property type="entry name" value="Pur_nucleosid_phosp"/>
    <property type="match status" value="1"/>
</dbReference>
<feature type="binding site" description="in other chain" evidence="5">
    <location>
        <position position="20"/>
    </location>
    <ligand>
        <name>phosphate</name>
        <dbReference type="ChEBI" id="CHEBI:43474"/>
        <note>ligand shared between dimeric partners</note>
    </ligand>
</feature>
<protein>
    <recommendedName>
        <fullName evidence="5">Purine nucleoside phosphorylase DeoD-type</fullName>
        <shortName evidence="5">PNP</shortName>
        <ecNumber evidence="5">2.4.2.1</ecNumber>
    </recommendedName>
</protein>
<feature type="binding site" evidence="5">
    <location>
        <position position="4"/>
    </location>
    <ligand>
        <name>a purine D-ribonucleoside</name>
        <dbReference type="ChEBI" id="CHEBI:142355"/>
        <note>ligand shared between dimeric partners</note>
    </ligand>
</feature>
<dbReference type="Gene3D" id="3.40.50.1580">
    <property type="entry name" value="Nucleoside phosphorylase domain"/>
    <property type="match status" value="1"/>
</dbReference>
<sequence>MSTHIGANMGDYADTVLLPGDPLRAKYIAENFLTNVKQVNSVRNAFGYTGEYKGHRVSVQGSGMGIPSMSIYINELVKFFGVKTIIRVGSCGGMAPDVHLRDVLLASGSTTDSAVTANTFGPSIHYAPLANFELLDTAFHEAQKMGITPKVGDIFAADRFYNDELDMKKLADYGVIGTEMESAGLYLLGAKLHFRALSVLTVSDLIFGEEKTTAEEREKTFNDMINISLATAIAGK</sequence>
<comment type="subunit">
    <text evidence="5">Homohexamer; trimer of homodimers.</text>
</comment>
<dbReference type="InterPro" id="IPR000845">
    <property type="entry name" value="Nucleoside_phosphorylase_d"/>
</dbReference>
<dbReference type="GO" id="GO:0004731">
    <property type="term" value="F:purine-nucleoside phosphorylase activity"/>
    <property type="evidence" value="ECO:0007669"/>
    <property type="project" value="UniProtKB-UniRule"/>
</dbReference>
<evidence type="ECO:0000313" key="7">
    <source>
        <dbReference type="EMBL" id="MYV04585.1"/>
    </source>
</evidence>
<comment type="caution">
    <text evidence="7">The sequence shown here is derived from an EMBL/GenBank/DDBJ whole genome shotgun (WGS) entry which is preliminary data.</text>
</comment>